<keyword evidence="3" id="KW-0285">Flavoprotein</keyword>
<dbReference type="PRINTS" id="PR00469">
    <property type="entry name" value="PNDRDTASEII"/>
</dbReference>
<dbReference type="GO" id="GO:0016491">
    <property type="term" value="F:oxidoreductase activity"/>
    <property type="evidence" value="ECO:0007669"/>
    <property type="project" value="UniProtKB-KW"/>
</dbReference>
<sequence>MKDLTSATERWEPYDQLLLATGARPFRPPLEGIDSRNIYDVHNLVNGTQLKRALAEQQPRSAVIIGGGYLGLEMAEALHMRGLNVTMIQRSAQVMSTLDPDMGGRLNRALLHHGIDLRVNETVQGFEHKAGLAVAVATDKQTIPADLIILGLGVVPNSQLAKDAGIPLGPKESIKVNAMQQTETANIWAAGDCAQSFHLVSRRPVHIALGTIANKQGRIAGMNLGGRPAAFPGVVGTAITKFMDTECARTGLNEREIEALGLEYAVGMIEAHTLPRYYPGSAPISVKVLAEKSSARLLGVQIVGGPGSAKRIDTAATALHAGFSLEDLLYLDLSYAPPFAGVWDPIVIAARMALKNG</sequence>
<dbReference type="Gene3D" id="3.50.50.60">
    <property type="entry name" value="FAD/NAD(P)-binding domain"/>
    <property type="match status" value="3"/>
</dbReference>
<dbReference type="InterPro" id="IPR004099">
    <property type="entry name" value="Pyr_nucl-diS_OxRdtase_dimer"/>
</dbReference>
<dbReference type="Pfam" id="PF02852">
    <property type="entry name" value="Pyr_redox_dim"/>
    <property type="match status" value="1"/>
</dbReference>
<keyword evidence="4" id="KW-0274">FAD</keyword>
<dbReference type="Pfam" id="PF07992">
    <property type="entry name" value="Pyr_redox_2"/>
    <property type="match status" value="1"/>
</dbReference>
<evidence type="ECO:0000256" key="2">
    <source>
        <dbReference type="ARBA" id="ARBA00009130"/>
    </source>
</evidence>
<keyword evidence="10" id="KW-1185">Reference proteome</keyword>
<evidence type="ECO:0000256" key="5">
    <source>
        <dbReference type="ARBA" id="ARBA00023002"/>
    </source>
</evidence>
<comment type="similarity">
    <text evidence="2">Belongs to the class-III pyridine nucleotide-disulfide oxidoreductase family.</text>
</comment>
<dbReference type="SUPFAM" id="SSF51905">
    <property type="entry name" value="FAD/NAD(P)-binding domain"/>
    <property type="match status" value="1"/>
</dbReference>
<evidence type="ECO:0000256" key="4">
    <source>
        <dbReference type="ARBA" id="ARBA00022827"/>
    </source>
</evidence>
<dbReference type="PANTHER" id="PTHR43429:SF1">
    <property type="entry name" value="NAD(P)H SULFUR OXIDOREDUCTASE (COA-DEPENDENT)"/>
    <property type="match status" value="1"/>
</dbReference>
<keyword evidence="5" id="KW-0560">Oxidoreductase</keyword>
<dbReference type="InterPro" id="IPR023753">
    <property type="entry name" value="FAD/NAD-binding_dom"/>
</dbReference>
<dbReference type="PANTHER" id="PTHR43429">
    <property type="entry name" value="PYRIDINE NUCLEOTIDE-DISULFIDE OXIDOREDUCTASE DOMAIN-CONTAINING"/>
    <property type="match status" value="1"/>
</dbReference>
<protein>
    <submittedName>
        <fullName evidence="9">NADPH-dependent 2,4-dienoyl-CoA reductase/sulfur reductase-like enzyme</fullName>
    </submittedName>
</protein>
<accession>A0A840V6E3</accession>
<gene>
    <name evidence="9" type="ORF">HNQ81_003224</name>
</gene>
<feature type="domain" description="Pyridine nucleotide-disulphide oxidoreductase dimerisation" evidence="7">
    <location>
        <begin position="238"/>
        <end position="341"/>
    </location>
</feature>
<evidence type="ECO:0000259" key="7">
    <source>
        <dbReference type="Pfam" id="PF02852"/>
    </source>
</evidence>
<feature type="domain" description="FAD/NAD(P)-binding" evidence="8">
    <location>
        <begin position="12"/>
        <end position="201"/>
    </location>
</feature>
<evidence type="ECO:0000313" key="9">
    <source>
        <dbReference type="EMBL" id="MBB5349470.1"/>
    </source>
</evidence>
<evidence type="ECO:0000259" key="8">
    <source>
        <dbReference type="Pfam" id="PF07992"/>
    </source>
</evidence>
<dbReference type="AlphaFoldDB" id="A0A840V6E3"/>
<evidence type="ECO:0000256" key="1">
    <source>
        <dbReference type="ARBA" id="ARBA00001974"/>
    </source>
</evidence>
<dbReference type="SUPFAM" id="SSF55424">
    <property type="entry name" value="FAD/NAD-linked reductases, dimerisation (C-terminal) domain"/>
    <property type="match status" value="1"/>
</dbReference>
<proteinExistence type="inferred from homology"/>
<reference evidence="9 10" key="1">
    <citation type="submission" date="2020-08" db="EMBL/GenBank/DDBJ databases">
        <title>Genomic Encyclopedia of Type Strains, Phase IV (KMG-IV): sequencing the most valuable type-strain genomes for metagenomic binning, comparative biology and taxonomic classification.</title>
        <authorList>
            <person name="Goeker M."/>
        </authorList>
    </citation>
    <scope>NUCLEOTIDE SEQUENCE [LARGE SCALE GENOMIC DNA]</scope>
    <source>
        <strain evidence="9 10">DSM 28570</strain>
    </source>
</reference>
<organism evidence="9 10">
    <name type="scientific">Desulfoprunum benzoelyticum</name>
    <dbReference type="NCBI Taxonomy" id="1506996"/>
    <lineage>
        <taxon>Bacteria</taxon>
        <taxon>Pseudomonadati</taxon>
        <taxon>Thermodesulfobacteriota</taxon>
        <taxon>Desulfobulbia</taxon>
        <taxon>Desulfobulbales</taxon>
        <taxon>Desulfobulbaceae</taxon>
        <taxon>Desulfoprunum</taxon>
    </lineage>
</organism>
<evidence type="ECO:0000256" key="6">
    <source>
        <dbReference type="ARBA" id="ARBA00023284"/>
    </source>
</evidence>
<dbReference type="Proteomes" id="UP000539642">
    <property type="component" value="Unassembled WGS sequence"/>
</dbReference>
<comment type="cofactor">
    <cofactor evidence="1">
        <name>FAD</name>
        <dbReference type="ChEBI" id="CHEBI:57692"/>
    </cofactor>
</comment>
<evidence type="ECO:0000256" key="3">
    <source>
        <dbReference type="ARBA" id="ARBA00022630"/>
    </source>
</evidence>
<dbReference type="EMBL" id="JACHEO010000026">
    <property type="protein sequence ID" value="MBB5349470.1"/>
    <property type="molecule type" value="Genomic_DNA"/>
</dbReference>
<dbReference type="InterPro" id="IPR036188">
    <property type="entry name" value="FAD/NAD-bd_sf"/>
</dbReference>
<dbReference type="InterPro" id="IPR016156">
    <property type="entry name" value="FAD/NAD-linked_Rdtase_dimer_sf"/>
</dbReference>
<keyword evidence="6" id="KW-0676">Redox-active center</keyword>
<dbReference type="PRINTS" id="PR00368">
    <property type="entry name" value="FADPNR"/>
</dbReference>
<evidence type="ECO:0000313" key="10">
    <source>
        <dbReference type="Proteomes" id="UP000539642"/>
    </source>
</evidence>
<dbReference type="InterPro" id="IPR050260">
    <property type="entry name" value="FAD-bd_OxRdtase"/>
</dbReference>
<comment type="caution">
    <text evidence="9">The sequence shown here is derived from an EMBL/GenBank/DDBJ whole genome shotgun (WGS) entry which is preliminary data.</text>
</comment>
<name>A0A840V6E3_9BACT</name>